<feature type="signal peptide" evidence="1">
    <location>
        <begin position="1"/>
        <end position="22"/>
    </location>
</feature>
<evidence type="ECO:0000313" key="2">
    <source>
        <dbReference type="EMBL" id="BCY28390.1"/>
    </source>
</evidence>
<dbReference type="PROSITE" id="PS51257">
    <property type="entry name" value="PROKAR_LIPOPROTEIN"/>
    <property type="match status" value="1"/>
</dbReference>
<protein>
    <recommendedName>
        <fullName evidence="4">YD repeat-containing protein</fullName>
    </recommendedName>
</protein>
<evidence type="ECO:0000313" key="3">
    <source>
        <dbReference type="Proteomes" id="UP000825258"/>
    </source>
</evidence>
<dbReference type="RefSeq" id="WP_221257510.1">
    <property type="nucleotide sequence ID" value="NZ_AP024749.1"/>
</dbReference>
<evidence type="ECO:0000256" key="1">
    <source>
        <dbReference type="SAM" id="SignalP"/>
    </source>
</evidence>
<sequence length="264" mass="29921">MKQLLTFVSVLALILTSCSSESSSSSSTTGTKLTQIIETFNDGSTETINFEYNGDKILSYTWDWDSSIQEEAFFTYTGDLITKEEYFFDDNDPLEAFSEVTDYEYDTSGRLTKSTRTENDSFGTTITVDNFTYNSNGTVSFTTTENSVLYATGTIYFNGNQPFKKVVTEDIGTIDEFTYTEENFYDDKVNPFNNVTGFSKIEIACPTYHYGFYGMPNNVIEIKQDGVSKETSTYTYNSNNMPATELYIDNDNNDNNSTSQYIYN</sequence>
<organism evidence="2 3">
    <name type="scientific">Flavobacterium okayamense</name>
    <dbReference type="NCBI Taxonomy" id="2830782"/>
    <lineage>
        <taxon>Bacteria</taxon>
        <taxon>Pseudomonadati</taxon>
        <taxon>Bacteroidota</taxon>
        <taxon>Flavobacteriia</taxon>
        <taxon>Flavobacteriales</taxon>
        <taxon>Flavobacteriaceae</taxon>
        <taxon>Flavobacterium</taxon>
    </lineage>
</organism>
<gene>
    <name evidence="2" type="ORF">KK2020170_12580</name>
</gene>
<evidence type="ECO:0008006" key="4">
    <source>
        <dbReference type="Google" id="ProtNLM"/>
    </source>
</evidence>
<feature type="chain" id="PRO_5046019339" description="YD repeat-containing protein" evidence="1">
    <location>
        <begin position="23"/>
        <end position="264"/>
    </location>
</feature>
<accession>A0ABN6HYC1</accession>
<name>A0ABN6HYC1_9FLAO</name>
<dbReference type="EMBL" id="AP024749">
    <property type="protein sequence ID" value="BCY28390.1"/>
    <property type="molecule type" value="Genomic_DNA"/>
</dbReference>
<keyword evidence="3" id="KW-1185">Reference proteome</keyword>
<dbReference type="Proteomes" id="UP000825258">
    <property type="component" value="Chromosome"/>
</dbReference>
<keyword evidence="1" id="KW-0732">Signal</keyword>
<reference evidence="2 3" key="1">
    <citation type="submission" date="2021-06" db="EMBL/GenBank/DDBJ databases">
        <title>Whole genome sequences of Flavobacterium sp. KK2020170 and assembly.</title>
        <authorList>
            <person name="Kitahara K."/>
            <person name="Miyoshi S."/>
            <person name="Uesaka K."/>
        </authorList>
    </citation>
    <scope>NUCLEOTIDE SEQUENCE [LARGE SCALE GENOMIC DNA]</scope>
    <source>
        <strain evidence="2 3">KK2020170</strain>
    </source>
</reference>
<proteinExistence type="predicted"/>